<feature type="domain" description="Nitrite/sulphite reductase 4Fe-4S" evidence="7">
    <location>
        <begin position="119"/>
        <end position="273"/>
    </location>
</feature>
<reference evidence="9 10" key="1">
    <citation type="journal article" date="2012" name="J. Bacteriol.">
        <title>Complete Genome Sequence of the Naphthalene-Degrading Bacterium Pseudomonas stutzeri AN10 (CCUG 29243).</title>
        <authorList>
            <person name="Brunet-Galmes I."/>
            <person name="Busquets A."/>
            <person name="Pena A."/>
            <person name="Gomila M."/>
            <person name="Nogales B."/>
            <person name="Garcia-Valdes E."/>
            <person name="Lalucat J."/>
            <person name="Bennasar A."/>
            <person name="Bosch R."/>
        </authorList>
    </citation>
    <scope>NUCLEOTIDE SEQUENCE [LARGE SCALE GENOMIC DNA]</scope>
    <source>
        <strain evidence="9 10">CCUG 29243</strain>
    </source>
</reference>
<accession>I4CSV8</accession>
<feature type="domain" description="Nitrite/Sulfite reductase ferredoxin-like" evidence="8">
    <location>
        <begin position="53"/>
        <end position="109"/>
    </location>
</feature>
<dbReference type="Proteomes" id="UP000006063">
    <property type="component" value="Chromosome"/>
</dbReference>
<evidence type="ECO:0000256" key="5">
    <source>
        <dbReference type="ARBA" id="ARBA00023004"/>
    </source>
</evidence>
<protein>
    <submittedName>
        <fullName evidence="9">Sulfite reductase</fullName>
    </submittedName>
</protein>
<dbReference type="GO" id="GO:0016491">
    <property type="term" value="F:oxidoreductase activity"/>
    <property type="evidence" value="ECO:0007669"/>
    <property type="project" value="UniProtKB-KW"/>
</dbReference>
<evidence type="ECO:0000256" key="3">
    <source>
        <dbReference type="ARBA" id="ARBA00022723"/>
    </source>
</evidence>
<feature type="domain" description="Nitrite/sulphite reductase 4Fe-4S" evidence="7">
    <location>
        <begin position="411"/>
        <end position="547"/>
    </location>
</feature>
<keyword evidence="3" id="KW-0479">Metal-binding</keyword>
<keyword evidence="1" id="KW-0004">4Fe-4S</keyword>
<keyword evidence="2" id="KW-0349">Heme</keyword>
<dbReference type="SUPFAM" id="SSF56014">
    <property type="entry name" value="Nitrite and sulphite reductase 4Fe-4S domain-like"/>
    <property type="match status" value="2"/>
</dbReference>
<dbReference type="Gene3D" id="3.90.480.20">
    <property type="match status" value="1"/>
</dbReference>
<organism evidence="9 10">
    <name type="scientific">Stutzerimonas stutzeri CCUG 29243</name>
    <dbReference type="NCBI Taxonomy" id="1196835"/>
    <lineage>
        <taxon>Bacteria</taxon>
        <taxon>Pseudomonadati</taxon>
        <taxon>Pseudomonadota</taxon>
        <taxon>Gammaproteobacteria</taxon>
        <taxon>Pseudomonadales</taxon>
        <taxon>Pseudomonadaceae</taxon>
        <taxon>Stutzerimonas</taxon>
    </lineage>
</organism>
<keyword evidence="4" id="KW-0560">Oxidoreductase</keyword>
<evidence type="ECO:0000256" key="4">
    <source>
        <dbReference type="ARBA" id="ARBA00023002"/>
    </source>
</evidence>
<dbReference type="FunFam" id="3.30.413.10:FF:000016">
    <property type="entry name" value="Sulfite reductase subunit beta"/>
    <property type="match status" value="1"/>
</dbReference>
<dbReference type="InterPro" id="IPR051329">
    <property type="entry name" value="NIR_SIR_4Fe-4S"/>
</dbReference>
<dbReference type="PANTHER" id="PTHR32439:SF9">
    <property type="entry name" value="BLR3264 PROTEIN"/>
    <property type="match status" value="1"/>
</dbReference>
<dbReference type="Gene3D" id="3.30.413.10">
    <property type="entry name" value="Sulfite Reductase Hemoprotein, domain 1"/>
    <property type="match status" value="2"/>
</dbReference>
<keyword evidence="6" id="KW-0411">Iron-sulfur</keyword>
<proteinExistence type="predicted"/>
<dbReference type="InterPro" id="IPR006067">
    <property type="entry name" value="NO2/SO3_Rdtase_4Fe4S_dom"/>
</dbReference>
<evidence type="ECO:0000313" key="10">
    <source>
        <dbReference type="Proteomes" id="UP000006063"/>
    </source>
</evidence>
<dbReference type="Pfam" id="PF03460">
    <property type="entry name" value="NIR_SIR_ferr"/>
    <property type="match status" value="2"/>
</dbReference>
<keyword evidence="5" id="KW-0408">Iron</keyword>
<feature type="domain" description="Nitrite/Sulfite reductase ferredoxin-like" evidence="8">
    <location>
        <begin position="336"/>
        <end position="398"/>
    </location>
</feature>
<dbReference type="FunFam" id="3.30.413.10:FF:000020">
    <property type="entry name" value="Sulfite reductase"/>
    <property type="match status" value="1"/>
</dbReference>
<dbReference type="EMBL" id="CP003677">
    <property type="protein sequence ID" value="AFM33165.1"/>
    <property type="molecule type" value="Genomic_DNA"/>
</dbReference>
<dbReference type="RefSeq" id="WP_014820136.1">
    <property type="nucleotide sequence ID" value="NC_018028.1"/>
</dbReference>
<evidence type="ECO:0000313" key="9">
    <source>
        <dbReference type="EMBL" id="AFM33165.1"/>
    </source>
</evidence>
<dbReference type="SUPFAM" id="SSF55124">
    <property type="entry name" value="Nitrite/Sulfite reductase N-terminal domain-like"/>
    <property type="match status" value="2"/>
</dbReference>
<dbReference type="PANTHER" id="PTHR32439">
    <property type="entry name" value="FERREDOXIN--NITRITE REDUCTASE, CHLOROPLASTIC"/>
    <property type="match status" value="1"/>
</dbReference>
<evidence type="ECO:0000256" key="1">
    <source>
        <dbReference type="ARBA" id="ARBA00022485"/>
    </source>
</evidence>
<name>I4CSV8_STUST</name>
<dbReference type="HOGENOM" id="CLU_015667_1_0_6"/>
<dbReference type="eggNOG" id="COG0155">
    <property type="taxonomic scope" value="Bacteria"/>
</dbReference>
<evidence type="ECO:0000256" key="6">
    <source>
        <dbReference type="ARBA" id="ARBA00023014"/>
    </source>
</evidence>
<sequence length="552" mass="62202">MYVYDQYDQHIIEDRVRQFRDQTRRFLAGELADEEFRPLRLQNGLYIQRYAPMLRVAVPYGLLSSTQVRKLAEIARHYDKGYAHISTRTNVQFNWPELEDVPEILAELATVQMHAIQTSGNCIRNTTTDQFAGVAKDELIDPRPWCEIIRQWSTFHPEFAFLPRKFKIAVNGAVSDRAAIEVHDIGLEAVKNEAGDLGFRVSVGGGLGRTPIVGSFINEFLPWQHLLSYLDAILRVYNRYGRRDNKFKARIKILVKALTPEVFAERVDAEWAHLKDGPTTLTEAEVQRVSKFFVDPQYKALEDQDAALAQLDAAHPGFARWRQRNVVAHKKPGYAAVTLSLKSTGVAPGDVTDKQLDAIADLADRYSFGEVRNSHEQNMILADVEQAKLFELWHELRELGLATPNIGLLTDIICCPGGDFCSLANAKSIPIAESIQRRFDNLDYLFDLGNIDLNISGCMNACGHHHVGHIGILGVDKKGAEFYQVSLGGSSGRDASLGQILGPSFAQDSMPDVIEKIINVYVEQRTEDEQFIDTYRRIGIDPFKERVYAANH</sequence>
<gene>
    <name evidence="9" type="ORF">A458_09605</name>
</gene>
<dbReference type="AlphaFoldDB" id="I4CSV8"/>
<dbReference type="InterPro" id="IPR005117">
    <property type="entry name" value="NiRdtase/SiRdtase_haem-b_fer"/>
</dbReference>
<dbReference type="GO" id="GO:0051539">
    <property type="term" value="F:4 iron, 4 sulfur cluster binding"/>
    <property type="evidence" value="ECO:0007669"/>
    <property type="project" value="UniProtKB-KW"/>
</dbReference>
<dbReference type="KEGG" id="psc:A458_09605"/>
<evidence type="ECO:0000259" key="8">
    <source>
        <dbReference type="Pfam" id="PF03460"/>
    </source>
</evidence>
<dbReference type="PATRIC" id="fig|1196835.3.peg.1927"/>
<dbReference type="InterPro" id="IPR045854">
    <property type="entry name" value="NO2/SO3_Rdtase_4Fe4S_sf"/>
</dbReference>
<evidence type="ECO:0000256" key="2">
    <source>
        <dbReference type="ARBA" id="ARBA00022617"/>
    </source>
</evidence>
<dbReference type="GO" id="GO:0020037">
    <property type="term" value="F:heme binding"/>
    <property type="evidence" value="ECO:0007669"/>
    <property type="project" value="InterPro"/>
</dbReference>
<evidence type="ECO:0000259" key="7">
    <source>
        <dbReference type="Pfam" id="PF01077"/>
    </source>
</evidence>
<dbReference type="Pfam" id="PF01077">
    <property type="entry name" value="NIR_SIR"/>
    <property type="match status" value="2"/>
</dbReference>
<dbReference type="GO" id="GO:0046872">
    <property type="term" value="F:metal ion binding"/>
    <property type="evidence" value="ECO:0007669"/>
    <property type="project" value="UniProtKB-KW"/>
</dbReference>
<dbReference type="Gene3D" id="3.90.480.10">
    <property type="entry name" value="Sulfite Reductase Hemoprotein,Domain 2"/>
    <property type="match status" value="1"/>
</dbReference>
<dbReference type="InterPro" id="IPR036136">
    <property type="entry name" value="Nit/Sulf_reduc_fer-like_dom_sf"/>
</dbReference>